<dbReference type="PANTHER" id="PTHR11228">
    <property type="entry name" value="RADICAL SAM DOMAIN PROTEIN"/>
    <property type="match status" value="1"/>
</dbReference>
<dbReference type="Proteomes" id="UP000761264">
    <property type="component" value="Unassembled WGS sequence"/>
</dbReference>
<name>A0A967KD41_9PROT</name>
<evidence type="ECO:0000256" key="3">
    <source>
        <dbReference type="ARBA" id="ARBA00022723"/>
    </source>
</evidence>
<feature type="domain" description="Radical SAM core" evidence="6">
    <location>
        <begin position="42"/>
        <end position="254"/>
    </location>
</feature>
<evidence type="ECO:0000256" key="2">
    <source>
        <dbReference type="ARBA" id="ARBA00022691"/>
    </source>
</evidence>
<sequence length="310" mass="34102">MDSHQPDTWQLRGGPAGLHIFNRNTGLNVLVDEIPVPSSLHSRAPRQVSIALTNRCDLACVHCYAPKSRDELRFDAITRWLAELDANGCLGIGFGGGEPTLYPEFARLCQHAARETRLSVSFTTHGHHIDRELAERLRGTVNFIRVSMDGVGATYESIRRKSFPELIANLDNVRDISRFGVNVVINKRTLPDLDEVVRIAADAGACELLLLPQMPVRNVQAIPEDALQDLCRWVNAYKGPLTLCINEASADGFPICDPLAGERGLRAYAHIDAMGVLKPSSYSKTGVQLGEGSVLQVLDQLADELVENDR</sequence>
<dbReference type="SUPFAM" id="SSF102114">
    <property type="entry name" value="Radical SAM enzymes"/>
    <property type="match status" value="1"/>
</dbReference>
<dbReference type="PANTHER" id="PTHR11228:SF7">
    <property type="entry name" value="PQQA PEPTIDE CYCLASE"/>
    <property type="match status" value="1"/>
</dbReference>
<dbReference type="InterPro" id="IPR058240">
    <property type="entry name" value="rSAM_sf"/>
</dbReference>
<evidence type="ECO:0000256" key="1">
    <source>
        <dbReference type="ARBA" id="ARBA00001966"/>
    </source>
</evidence>
<dbReference type="SFLD" id="SFLDS00029">
    <property type="entry name" value="Radical_SAM"/>
    <property type="match status" value="1"/>
</dbReference>
<dbReference type="Pfam" id="PF04055">
    <property type="entry name" value="Radical_SAM"/>
    <property type="match status" value="1"/>
</dbReference>
<dbReference type="InterPro" id="IPR007197">
    <property type="entry name" value="rSAM"/>
</dbReference>
<keyword evidence="4" id="KW-0408">Iron</keyword>
<dbReference type="GO" id="GO:0003824">
    <property type="term" value="F:catalytic activity"/>
    <property type="evidence" value="ECO:0007669"/>
    <property type="project" value="InterPro"/>
</dbReference>
<comment type="cofactor">
    <cofactor evidence="1">
        <name>[4Fe-4S] cluster</name>
        <dbReference type="ChEBI" id="CHEBI:49883"/>
    </cofactor>
</comment>
<evidence type="ECO:0000313" key="8">
    <source>
        <dbReference type="Proteomes" id="UP000761264"/>
    </source>
</evidence>
<evidence type="ECO:0000256" key="4">
    <source>
        <dbReference type="ARBA" id="ARBA00023004"/>
    </source>
</evidence>
<gene>
    <name evidence="7" type="ORF">HBA54_25915</name>
</gene>
<evidence type="ECO:0000313" key="7">
    <source>
        <dbReference type="EMBL" id="NIA72042.1"/>
    </source>
</evidence>
<reference evidence="7" key="1">
    <citation type="submission" date="2020-03" db="EMBL/GenBank/DDBJ databases">
        <title>Genome of Pelagibius litoralis DSM 21314T.</title>
        <authorList>
            <person name="Wang G."/>
        </authorList>
    </citation>
    <scope>NUCLEOTIDE SEQUENCE</scope>
    <source>
        <strain evidence="7">DSM 21314</strain>
    </source>
</reference>
<evidence type="ECO:0000256" key="5">
    <source>
        <dbReference type="ARBA" id="ARBA00023014"/>
    </source>
</evidence>
<proteinExistence type="predicted"/>
<comment type="caution">
    <text evidence="7">The sequence shown here is derived from an EMBL/GenBank/DDBJ whole genome shotgun (WGS) entry which is preliminary data.</text>
</comment>
<protein>
    <submittedName>
        <fullName evidence="7">Radical SAM protein</fullName>
    </submittedName>
</protein>
<dbReference type="GO" id="GO:0046872">
    <property type="term" value="F:metal ion binding"/>
    <property type="evidence" value="ECO:0007669"/>
    <property type="project" value="UniProtKB-KW"/>
</dbReference>
<evidence type="ECO:0000259" key="6">
    <source>
        <dbReference type="PROSITE" id="PS51918"/>
    </source>
</evidence>
<dbReference type="Gene3D" id="3.20.20.70">
    <property type="entry name" value="Aldolase class I"/>
    <property type="match status" value="1"/>
</dbReference>
<dbReference type="GO" id="GO:0051536">
    <property type="term" value="F:iron-sulfur cluster binding"/>
    <property type="evidence" value="ECO:0007669"/>
    <property type="project" value="UniProtKB-KW"/>
</dbReference>
<dbReference type="AlphaFoldDB" id="A0A967KD41"/>
<dbReference type="SFLD" id="SFLDG01067">
    <property type="entry name" value="SPASM/twitch_domain_containing"/>
    <property type="match status" value="1"/>
</dbReference>
<keyword evidence="8" id="KW-1185">Reference proteome</keyword>
<keyword evidence="3" id="KW-0479">Metal-binding</keyword>
<dbReference type="PROSITE" id="PS51918">
    <property type="entry name" value="RADICAL_SAM"/>
    <property type="match status" value="1"/>
</dbReference>
<dbReference type="EMBL" id="JAAQPH010000031">
    <property type="protein sequence ID" value="NIA72042.1"/>
    <property type="molecule type" value="Genomic_DNA"/>
</dbReference>
<keyword evidence="2" id="KW-0949">S-adenosyl-L-methionine</keyword>
<dbReference type="InterPro" id="IPR013785">
    <property type="entry name" value="Aldolase_TIM"/>
</dbReference>
<dbReference type="CDD" id="cd01335">
    <property type="entry name" value="Radical_SAM"/>
    <property type="match status" value="1"/>
</dbReference>
<organism evidence="7 8">
    <name type="scientific">Pelagibius litoralis</name>
    <dbReference type="NCBI Taxonomy" id="374515"/>
    <lineage>
        <taxon>Bacteria</taxon>
        <taxon>Pseudomonadati</taxon>
        <taxon>Pseudomonadota</taxon>
        <taxon>Alphaproteobacteria</taxon>
        <taxon>Rhodospirillales</taxon>
        <taxon>Rhodovibrionaceae</taxon>
        <taxon>Pelagibius</taxon>
    </lineage>
</organism>
<dbReference type="InterPro" id="IPR050377">
    <property type="entry name" value="Radical_SAM_PqqE_MftC-like"/>
</dbReference>
<accession>A0A967KD41</accession>
<keyword evidence="5" id="KW-0411">Iron-sulfur</keyword>